<dbReference type="Gene3D" id="3.30.2320.10">
    <property type="entry name" value="hypothetical protein PF0899 domain"/>
    <property type="match status" value="1"/>
</dbReference>
<dbReference type="OrthoDB" id="5139222at2"/>
<name>A0A4U0T8J8_9ACTN</name>
<dbReference type="Gene3D" id="3.30.2400.10">
    <property type="entry name" value="Major capsid protein gp5"/>
    <property type="match status" value="1"/>
</dbReference>
<proteinExistence type="predicted"/>
<evidence type="ECO:0000256" key="2">
    <source>
        <dbReference type="SAM" id="MobiDB-lite"/>
    </source>
</evidence>
<dbReference type="Pfam" id="PF05065">
    <property type="entry name" value="Phage_capsid"/>
    <property type="match status" value="1"/>
</dbReference>
<dbReference type="Proteomes" id="UP000305778">
    <property type="component" value="Unassembled WGS sequence"/>
</dbReference>
<feature type="compositionally biased region" description="Polar residues" evidence="2">
    <location>
        <begin position="77"/>
        <end position="92"/>
    </location>
</feature>
<evidence type="ECO:0000313" key="4">
    <source>
        <dbReference type="EMBL" id="TKA10805.1"/>
    </source>
</evidence>
<feature type="domain" description="Phage capsid-like C-terminal" evidence="3">
    <location>
        <begin position="171"/>
        <end position="412"/>
    </location>
</feature>
<dbReference type="EMBL" id="SUMC01000011">
    <property type="protein sequence ID" value="TKA10805.1"/>
    <property type="molecule type" value="Genomic_DNA"/>
</dbReference>
<evidence type="ECO:0000313" key="5">
    <source>
        <dbReference type="Proteomes" id="UP000305778"/>
    </source>
</evidence>
<dbReference type="NCBIfam" id="TIGR01554">
    <property type="entry name" value="major_cap_HK97"/>
    <property type="match status" value="1"/>
</dbReference>
<accession>A0A4U0T8J8</accession>
<reference evidence="4 5" key="1">
    <citation type="submission" date="2019-04" db="EMBL/GenBank/DDBJ databases">
        <title>Streptomyces oryziradicis sp. nov., a novel actinomycete isolated from rhizosphere soil of rice (Oryza sativa L.).</title>
        <authorList>
            <person name="Li C."/>
        </authorList>
    </citation>
    <scope>NUCLEOTIDE SEQUENCE [LARGE SCALE GENOMIC DNA]</scope>
    <source>
        <strain evidence="4 5">NEAU-C40</strain>
    </source>
</reference>
<sequence length="476" mass="51353">MTKTEMITALRAKRAESNAQATRLINTAKSEHRSLTAVEGTRFDALETELREFTERIEELSEQVLADAAAAPMQARFSPNQNGNSNMDQTRNAMPGKAYEPRATVSKSEEIYRKYGKYSYFQDLYRADNKHDADAADRLQRNNTIVQERDKAAGEVRALTTTDGSAGEMVPPLWLTNEFVRLARPGRVTVDLTDIQPLPPGTDSINIPKVNSGTSVAQQLVQNSAISQTDMTTSSIASPVITLAGGQILAMQLVEMSPITGGMDRMILDDLSSSYAVQLNSAILSGPGTGGALTGILSLAGTQQIAYTQTTPTLTGIGGFFSILASAISAIHSTRFKAPDAIVMHPRRWAYLCAQADSTGRPLVLPNGNGAFNSMGLSTEVTAEGSVGTLLGLPVYADASIPVNLGAGTNEDRVILIRREELLTWESNIRCQAYEQTYANNLSLYVRLYNYVSFQAGRYPAGIAVISGIGLKTPGW</sequence>
<dbReference type="SUPFAM" id="SSF56563">
    <property type="entry name" value="Major capsid protein gp5"/>
    <property type="match status" value="1"/>
</dbReference>
<keyword evidence="5" id="KW-1185">Reference proteome</keyword>
<dbReference type="RefSeq" id="WP_136724066.1">
    <property type="nucleotide sequence ID" value="NZ_SUMC01000011.1"/>
</dbReference>
<comment type="caution">
    <text evidence="4">The sequence shown here is derived from an EMBL/GenBank/DDBJ whole genome shotgun (WGS) entry which is preliminary data.</text>
</comment>
<protein>
    <submittedName>
        <fullName evidence="4">Phage major capsid protein</fullName>
    </submittedName>
</protein>
<dbReference type="AlphaFoldDB" id="A0A4U0T8J8"/>
<comment type="subcellular location">
    <subcellularLocation>
        <location evidence="1">Virion</location>
    </subcellularLocation>
</comment>
<gene>
    <name evidence="4" type="ORF">FCI23_14325</name>
</gene>
<dbReference type="InterPro" id="IPR024455">
    <property type="entry name" value="Phage_capsid"/>
</dbReference>
<evidence type="ECO:0000259" key="3">
    <source>
        <dbReference type="Pfam" id="PF05065"/>
    </source>
</evidence>
<evidence type="ECO:0000256" key="1">
    <source>
        <dbReference type="ARBA" id="ARBA00004328"/>
    </source>
</evidence>
<feature type="region of interest" description="Disordered" evidence="2">
    <location>
        <begin position="76"/>
        <end position="102"/>
    </location>
</feature>
<organism evidence="4 5">
    <name type="scientific">Actinacidiphila oryziradicis</name>
    <dbReference type="NCBI Taxonomy" id="2571141"/>
    <lineage>
        <taxon>Bacteria</taxon>
        <taxon>Bacillati</taxon>
        <taxon>Actinomycetota</taxon>
        <taxon>Actinomycetes</taxon>
        <taxon>Kitasatosporales</taxon>
        <taxon>Streptomycetaceae</taxon>
        <taxon>Actinacidiphila</taxon>
    </lineage>
</organism>
<dbReference type="InterPro" id="IPR054612">
    <property type="entry name" value="Phage_capsid-like_C"/>
</dbReference>